<evidence type="ECO:0000259" key="1">
    <source>
        <dbReference type="PROSITE" id="PS50995"/>
    </source>
</evidence>
<dbReference type="GO" id="GO:0006950">
    <property type="term" value="P:response to stress"/>
    <property type="evidence" value="ECO:0007669"/>
    <property type="project" value="TreeGrafter"/>
</dbReference>
<dbReference type="SMART" id="SM00347">
    <property type="entry name" value="HTH_MARR"/>
    <property type="match status" value="1"/>
</dbReference>
<accession>A0A3N1D9M8</accession>
<proteinExistence type="predicted"/>
<dbReference type="PANTHER" id="PTHR33164">
    <property type="entry name" value="TRANSCRIPTIONAL REGULATOR, MARR FAMILY"/>
    <property type="match status" value="1"/>
</dbReference>
<dbReference type="Gene3D" id="1.10.10.10">
    <property type="entry name" value="Winged helix-like DNA-binding domain superfamily/Winged helix DNA-binding domain"/>
    <property type="match status" value="1"/>
</dbReference>
<comment type="caution">
    <text evidence="2">The sequence shown here is derived from an EMBL/GenBank/DDBJ whole genome shotgun (WGS) entry which is preliminary data.</text>
</comment>
<dbReference type="GO" id="GO:0003700">
    <property type="term" value="F:DNA-binding transcription factor activity"/>
    <property type="evidence" value="ECO:0007669"/>
    <property type="project" value="InterPro"/>
</dbReference>
<dbReference type="RefSeq" id="WP_123669215.1">
    <property type="nucleotide sequence ID" value="NZ_RJKE01000001.1"/>
</dbReference>
<evidence type="ECO:0000313" key="2">
    <source>
        <dbReference type="EMBL" id="ROO90230.1"/>
    </source>
</evidence>
<protein>
    <submittedName>
        <fullName evidence="2">MarR family protein</fullName>
    </submittedName>
</protein>
<organism evidence="2 3">
    <name type="scientific">Actinocorallia herbida</name>
    <dbReference type="NCBI Taxonomy" id="58109"/>
    <lineage>
        <taxon>Bacteria</taxon>
        <taxon>Bacillati</taxon>
        <taxon>Actinomycetota</taxon>
        <taxon>Actinomycetes</taxon>
        <taxon>Streptosporangiales</taxon>
        <taxon>Thermomonosporaceae</taxon>
        <taxon>Actinocorallia</taxon>
    </lineage>
</organism>
<dbReference type="EMBL" id="RJKE01000001">
    <property type="protein sequence ID" value="ROO90230.1"/>
    <property type="molecule type" value="Genomic_DNA"/>
</dbReference>
<reference evidence="2 3" key="1">
    <citation type="submission" date="2018-11" db="EMBL/GenBank/DDBJ databases">
        <title>Sequencing the genomes of 1000 actinobacteria strains.</title>
        <authorList>
            <person name="Klenk H.-P."/>
        </authorList>
    </citation>
    <scope>NUCLEOTIDE SEQUENCE [LARGE SCALE GENOMIC DNA]</scope>
    <source>
        <strain evidence="2 3">DSM 44254</strain>
    </source>
</reference>
<gene>
    <name evidence="2" type="ORF">EDD29_7951</name>
</gene>
<dbReference type="InterPro" id="IPR036388">
    <property type="entry name" value="WH-like_DNA-bd_sf"/>
</dbReference>
<dbReference type="Proteomes" id="UP000272400">
    <property type="component" value="Unassembled WGS sequence"/>
</dbReference>
<keyword evidence="3" id="KW-1185">Reference proteome</keyword>
<dbReference type="OrthoDB" id="7774677at2"/>
<name>A0A3N1D9M8_9ACTN</name>
<dbReference type="PROSITE" id="PS50995">
    <property type="entry name" value="HTH_MARR_2"/>
    <property type="match status" value="1"/>
</dbReference>
<dbReference type="Pfam" id="PF12802">
    <property type="entry name" value="MarR_2"/>
    <property type="match status" value="1"/>
</dbReference>
<dbReference type="SUPFAM" id="SSF46785">
    <property type="entry name" value="Winged helix' DNA-binding domain"/>
    <property type="match status" value="1"/>
</dbReference>
<feature type="domain" description="HTH marR-type" evidence="1">
    <location>
        <begin position="6"/>
        <end position="152"/>
    </location>
</feature>
<dbReference type="InterPro" id="IPR039422">
    <property type="entry name" value="MarR/SlyA-like"/>
</dbReference>
<dbReference type="InterPro" id="IPR000835">
    <property type="entry name" value="HTH_MarR-typ"/>
</dbReference>
<dbReference type="PANTHER" id="PTHR33164:SF94">
    <property type="entry name" value="TRANSCRIPTIONAL REGULATORY PROTEIN-RELATED"/>
    <property type="match status" value="1"/>
</dbReference>
<sequence>METVAHDPLLTQIGTSLFRLRRVWARPDLMKKVGAQHSGTRPLQLSNLMVVSAVGRLGEAGGEVTIGAVAERLEVDPSTASRLVGHAIDAGFVSRRASASDARRADLRLTEAGRRVLDSAERHRAAYLAEIMRTWPESDRVEFARLLTAFADAISGDPMDPSRISEIFTEAESVE</sequence>
<dbReference type="AlphaFoldDB" id="A0A3N1D9M8"/>
<evidence type="ECO:0000313" key="3">
    <source>
        <dbReference type="Proteomes" id="UP000272400"/>
    </source>
</evidence>
<dbReference type="InterPro" id="IPR036390">
    <property type="entry name" value="WH_DNA-bd_sf"/>
</dbReference>